<dbReference type="EMBL" id="CP084166">
    <property type="protein sequence ID" value="UJG40559.1"/>
    <property type="molecule type" value="Genomic_DNA"/>
</dbReference>
<evidence type="ECO:0000256" key="1">
    <source>
        <dbReference type="SAM" id="Phobius"/>
    </source>
</evidence>
<sequence>MYKLLGKLLILILLLPILIFHGVLSIRGAQPVLASRISEITEITISESTDNPLFENYTAFKIEAEVEILNRADENQTVISPDLKLMINASLVNQSLKLVVEAMGSCMVTYDTYSPGITIENHSLKFYINQTDLSYLPDGNYTLWRPINGGEELPTIIIIKSGIMNITYSSFGNQETEAVSFFLLFPLMLFLPLFSYVIVFSKCKKSEIA</sequence>
<name>A0A9Y1FL88_9ARCH</name>
<dbReference type="AlphaFoldDB" id="A0A9Y1FL88"/>
<keyword evidence="1" id="KW-0472">Membrane</keyword>
<protein>
    <submittedName>
        <fullName evidence="2">Uncharacterized protein</fullName>
    </submittedName>
</protein>
<keyword evidence="1" id="KW-1133">Transmembrane helix</keyword>
<accession>A0A9Y1FL88</accession>
<feature type="transmembrane region" description="Helical" evidence="1">
    <location>
        <begin position="178"/>
        <end position="199"/>
    </location>
</feature>
<dbReference type="Proteomes" id="UP001201020">
    <property type="component" value="Chromosome"/>
</dbReference>
<proteinExistence type="predicted"/>
<keyword evidence="1" id="KW-0812">Transmembrane</keyword>
<reference evidence="2" key="1">
    <citation type="journal article" date="2022" name="Nat. Microbiol.">
        <title>Unique mobile elements and scalable gene flow at the prokaryote-eukaryote boundary revealed by circularized Asgard archaea genomes.</title>
        <authorList>
            <person name="Wu F."/>
            <person name="Speth D.R."/>
            <person name="Philosof A."/>
            <person name="Cremiere A."/>
            <person name="Narayanan A."/>
            <person name="Barco R.A."/>
            <person name="Connon S.A."/>
            <person name="Amend J.P."/>
            <person name="Antoshechkin I.A."/>
            <person name="Orphan V.J."/>
        </authorList>
    </citation>
    <scope>NUCLEOTIDE SEQUENCE</scope>
    <source>
        <strain evidence="2">PM71</strain>
    </source>
</reference>
<gene>
    <name evidence="2" type="ORF">K9W45_12085</name>
</gene>
<organism evidence="2">
    <name type="scientific">Candidatus Heimdallarchaeum aukensis</name>
    <dbReference type="NCBI Taxonomy" id="2876573"/>
    <lineage>
        <taxon>Archaea</taxon>
        <taxon>Promethearchaeati</taxon>
        <taxon>Candidatus Heimdallarchaeota</taxon>
        <taxon>Candidatus Heimdallarchaeia (ex Rinke et al. 2021) (nom. nud.)</taxon>
        <taxon>Candidatus Heimdallarchaeales</taxon>
        <taxon>Candidatus Heimdallarchaeaceae</taxon>
        <taxon>Candidatus Heimdallarchaeum</taxon>
    </lineage>
</organism>
<evidence type="ECO:0000313" key="2">
    <source>
        <dbReference type="EMBL" id="UJG40559.1"/>
    </source>
</evidence>